<comment type="caution">
    <text evidence="1">The sequence shown here is derived from an EMBL/GenBank/DDBJ whole genome shotgun (WGS) entry which is preliminary data.</text>
</comment>
<proteinExistence type="predicted"/>
<gene>
    <name evidence="1" type="ORF">KME32_27605</name>
</gene>
<dbReference type="AlphaFoldDB" id="A0A951Q4Y0"/>
<organism evidence="1 2">
    <name type="scientific">Mojavia pulchra JT2-VF2</name>
    <dbReference type="NCBI Taxonomy" id="287848"/>
    <lineage>
        <taxon>Bacteria</taxon>
        <taxon>Bacillati</taxon>
        <taxon>Cyanobacteriota</taxon>
        <taxon>Cyanophyceae</taxon>
        <taxon>Nostocales</taxon>
        <taxon>Nostocaceae</taxon>
    </lineage>
</organism>
<accession>A0A951Q4Y0</accession>
<evidence type="ECO:0000313" key="1">
    <source>
        <dbReference type="EMBL" id="MBW4564823.1"/>
    </source>
</evidence>
<protein>
    <submittedName>
        <fullName evidence="1">Uncharacterized protein</fullName>
    </submittedName>
</protein>
<dbReference type="EMBL" id="JAHHHN010000027">
    <property type="protein sequence ID" value="MBW4564823.1"/>
    <property type="molecule type" value="Genomic_DNA"/>
</dbReference>
<name>A0A951Q4Y0_9NOST</name>
<reference evidence="1" key="2">
    <citation type="journal article" date="2022" name="Microbiol. Resour. Announc.">
        <title>Metagenome Sequencing to Explore Phylogenomics of Terrestrial Cyanobacteria.</title>
        <authorList>
            <person name="Ward R.D."/>
            <person name="Stajich J.E."/>
            <person name="Johansen J.R."/>
            <person name="Huntemann M."/>
            <person name="Clum A."/>
            <person name="Foster B."/>
            <person name="Foster B."/>
            <person name="Roux S."/>
            <person name="Palaniappan K."/>
            <person name="Varghese N."/>
            <person name="Mukherjee S."/>
            <person name="Reddy T.B.K."/>
            <person name="Daum C."/>
            <person name="Copeland A."/>
            <person name="Chen I.A."/>
            <person name="Ivanova N.N."/>
            <person name="Kyrpides N.C."/>
            <person name="Shapiro N."/>
            <person name="Eloe-Fadrosh E.A."/>
            <person name="Pietrasiak N."/>
        </authorList>
    </citation>
    <scope>NUCLEOTIDE SEQUENCE</scope>
    <source>
        <strain evidence="1">JT2-VF2</strain>
    </source>
</reference>
<sequence>MPISEKIQNFINWIQSFDYSVLQNADDVATKLISPMFRYLGYPDSYRRCKFALHGAKSTIEGKVLEIAQIYFATDDINQQATLEMSPFFEANRRKCF</sequence>
<dbReference type="Proteomes" id="UP000715781">
    <property type="component" value="Unassembled WGS sequence"/>
</dbReference>
<evidence type="ECO:0000313" key="2">
    <source>
        <dbReference type="Proteomes" id="UP000715781"/>
    </source>
</evidence>
<reference evidence="1" key="1">
    <citation type="submission" date="2021-05" db="EMBL/GenBank/DDBJ databases">
        <authorList>
            <person name="Pietrasiak N."/>
            <person name="Ward R."/>
            <person name="Stajich J.E."/>
            <person name="Kurbessoian T."/>
        </authorList>
    </citation>
    <scope>NUCLEOTIDE SEQUENCE</scope>
    <source>
        <strain evidence="1">JT2-VF2</strain>
    </source>
</reference>